<proteinExistence type="predicted"/>
<reference evidence="1" key="1">
    <citation type="journal article" date="2015" name="Nature">
        <title>Complex archaea that bridge the gap between prokaryotes and eukaryotes.</title>
        <authorList>
            <person name="Spang A."/>
            <person name="Saw J.H."/>
            <person name="Jorgensen S.L."/>
            <person name="Zaremba-Niedzwiedzka K."/>
            <person name="Martijn J."/>
            <person name="Lind A.E."/>
            <person name="van Eijk R."/>
            <person name="Schleper C."/>
            <person name="Guy L."/>
            <person name="Ettema T.J."/>
        </authorList>
    </citation>
    <scope>NUCLEOTIDE SEQUENCE</scope>
</reference>
<sequence>MKTEKEIKEMIETMKEAGRNSKDDIERHMIAEKMGTLTWVLK</sequence>
<protein>
    <submittedName>
        <fullName evidence="1">Uncharacterized protein</fullName>
    </submittedName>
</protein>
<name>A0A0F9L893_9ZZZZ</name>
<dbReference type="AlphaFoldDB" id="A0A0F9L893"/>
<gene>
    <name evidence="1" type="ORF">LCGC14_1544170</name>
</gene>
<organism evidence="1">
    <name type="scientific">marine sediment metagenome</name>
    <dbReference type="NCBI Taxonomy" id="412755"/>
    <lineage>
        <taxon>unclassified sequences</taxon>
        <taxon>metagenomes</taxon>
        <taxon>ecological metagenomes</taxon>
    </lineage>
</organism>
<comment type="caution">
    <text evidence="1">The sequence shown here is derived from an EMBL/GenBank/DDBJ whole genome shotgun (WGS) entry which is preliminary data.</text>
</comment>
<dbReference type="EMBL" id="LAZR01011723">
    <property type="protein sequence ID" value="KKM60210.1"/>
    <property type="molecule type" value="Genomic_DNA"/>
</dbReference>
<accession>A0A0F9L893</accession>
<evidence type="ECO:0000313" key="1">
    <source>
        <dbReference type="EMBL" id="KKM60210.1"/>
    </source>
</evidence>